<evidence type="ECO:0000256" key="1">
    <source>
        <dbReference type="SAM" id="MobiDB-lite"/>
    </source>
</evidence>
<gene>
    <name evidence="2" type="ORF">ACFPBZ_29220</name>
</gene>
<feature type="compositionally biased region" description="Basic and acidic residues" evidence="1">
    <location>
        <begin position="523"/>
        <end position="533"/>
    </location>
</feature>
<proteinExistence type="predicted"/>
<dbReference type="Proteomes" id="UP001595947">
    <property type="component" value="Unassembled WGS sequence"/>
</dbReference>
<accession>A0ABV9YU09</accession>
<feature type="compositionally biased region" description="Basic and acidic residues" evidence="1">
    <location>
        <begin position="727"/>
        <end position="743"/>
    </location>
</feature>
<evidence type="ECO:0000313" key="3">
    <source>
        <dbReference type="Proteomes" id="UP001595947"/>
    </source>
</evidence>
<feature type="compositionally biased region" description="Pro residues" evidence="1">
    <location>
        <begin position="386"/>
        <end position="395"/>
    </location>
</feature>
<feature type="compositionally biased region" description="Low complexity" evidence="1">
    <location>
        <begin position="668"/>
        <end position="689"/>
    </location>
</feature>
<dbReference type="RefSeq" id="WP_378039627.1">
    <property type="nucleotide sequence ID" value="NZ_JBHSIV010000071.1"/>
</dbReference>
<dbReference type="EMBL" id="JBHSIV010000071">
    <property type="protein sequence ID" value="MFC5066320.1"/>
    <property type="molecule type" value="Genomic_DNA"/>
</dbReference>
<reference evidence="3" key="1">
    <citation type="journal article" date="2019" name="Int. J. Syst. Evol. Microbiol.">
        <title>The Global Catalogue of Microorganisms (GCM) 10K type strain sequencing project: providing services to taxonomists for standard genome sequencing and annotation.</title>
        <authorList>
            <consortium name="The Broad Institute Genomics Platform"/>
            <consortium name="The Broad Institute Genome Sequencing Center for Infectious Disease"/>
            <person name="Wu L."/>
            <person name="Ma J."/>
        </authorList>
    </citation>
    <scope>NUCLEOTIDE SEQUENCE [LARGE SCALE GENOMIC DNA]</scope>
    <source>
        <strain evidence="3">CGMCC 4.7093</strain>
    </source>
</reference>
<feature type="compositionally biased region" description="Low complexity" evidence="1">
    <location>
        <begin position="479"/>
        <end position="494"/>
    </location>
</feature>
<protein>
    <submittedName>
        <fullName evidence="2">Uncharacterized protein</fullName>
    </submittedName>
</protein>
<feature type="region of interest" description="Disordered" evidence="1">
    <location>
        <begin position="786"/>
        <end position="894"/>
    </location>
</feature>
<sequence length="894" mass="93323">MGARRENGTPSAHTVLEVADGLRWTDPALGVSLAEHARRLAGDDDPATRSAAERSILRSLAEADRYDEVVHRAGPVLEDARRRDDRDAGAAVVVELASAAMGLGDATTAWTLLDRLPPVDELPARIAAAAALVRTRVRAEHGDVAGTDGEAERAVPALLRVPEPEAGLLRRELACARGRARRRAGDVAGALAVLATATTDDPRDDPDGGRRALATAAERIELLVESGRTDEARTLARDLMPHGEVEPALLRAVGRIRLVVAEAGGSDGAETRATAQALEDAGHLDDAARGWQVVAAGAEARGDLGEALAALRHGHVLESRARDEHARSLRRVAAVDVGDLLAIGRVPVEPEPEPVLPRSEPMPPPLEPEPIFPTSEPVPFPVEPAIPVGETPPPAVETVARPADLPRNDDVLESLPRRRGHHRDDQPRVEAAPALPDPPVSPDPLGTPPRVVDDGAGLGRQDELADLLAALSRSMEQLPGPAFAADDADPGPVGTRVEEPGPVPVSLPATASTESDPTTNAGGREEPARERVVPADVPAPTTGRRRSRHSAPADGTPPDEDGPTELPPATRPTFDAFSTAPPYRREEPAVAPALTSDLPESDHSGSDGPRSDGLKSDGLGSEHAGADATSSETSGRLGQPPLSADRFTPLPETVEPDRSGETRPGAELASPLPSVSPSPGGLGESLSPGDRLPSSDRRRDAPASGPSGGDRTEEPRPSRASGRPRPTPREDSPRGQREARPEVRPATGGAEPGDLAGGRVPREPAGASAPDEFREDLGLTLASVLGEYDLPDVPMPPRTDRARSSADVAVPSARRHTSGSMPVPAEGPQGSREREVEPPAPAPVRPSGANGRARPVESGPRLADLLAEAMDAFRHAGPAAQDESRPPGVGSRRA</sequence>
<name>A0ABV9YU09_9PSEU</name>
<keyword evidence="3" id="KW-1185">Reference proteome</keyword>
<organism evidence="2 3">
    <name type="scientific">Actinomycetospora atypica</name>
    <dbReference type="NCBI Taxonomy" id="1290095"/>
    <lineage>
        <taxon>Bacteria</taxon>
        <taxon>Bacillati</taxon>
        <taxon>Actinomycetota</taxon>
        <taxon>Actinomycetes</taxon>
        <taxon>Pseudonocardiales</taxon>
        <taxon>Pseudonocardiaceae</taxon>
        <taxon>Actinomycetospora</taxon>
    </lineage>
</organism>
<feature type="region of interest" description="Disordered" evidence="1">
    <location>
        <begin position="478"/>
        <end position="774"/>
    </location>
</feature>
<comment type="caution">
    <text evidence="2">The sequence shown here is derived from an EMBL/GenBank/DDBJ whole genome shotgun (WGS) entry which is preliminary data.</text>
</comment>
<feature type="region of interest" description="Disordered" evidence="1">
    <location>
        <begin position="386"/>
        <end position="459"/>
    </location>
</feature>
<feature type="compositionally biased region" description="Basic and acidic residues" evidence="1">
    <location>
        <begin position="600"/>
        <end position="615"/>
    </location>
</feature>
<evidence type="ECO:0000313" key="2">
    <source>
        <dbReference type="EMBL" id="MFC5066320.1"/>
    </source>
</evidence>
<feature type="compositionally biased region" description="Polar residues" evidence="1">
    <location>
        <begin position="509"/>
        <end position="521"/>
    </location>
</feature>
<feature type="compositionally biased region" description="Pro residues" evidence="1">
    <location>
        <begin position="435"/>
        <end position="447"/>
    </location>
</feature>